<organism evidence="2 3">
    <name type="scientific">[Candida] arabinofermentans NRRL YB-2248</name>
    <dbReference type="NCBI Taxonomy" id="983967"/>
    <lineage>
        <taxon>Eukaryota</taxon>
        <taxon>Fungi</taxon>
        <taxon>Dikarya</taxon>
        <taxon>Ascomycota</taxon>
        <taxon>Saccharomycotina</taxon>
        <taxon>Pichiomycetes</taxon>
        <taxon>Pichiales</taxon>
        <taxon>Pichiaceae</taxon>
        <taxon>Ogataea</taxon>
        <taxon>Ogataea/Candida clade</taxon>
    </lineage>
</organism>
<feature type="signal peptide" evidence="1">
    <location>
        <begin position="1"/>
        <end position="17"/>
    </location>
</feature>
<gene>
    <name evidence="2" type="ORF">CANARDRAFT_26003</name>
</gene>
<sequence length="69" mass="7545">MKFVVGLLQVLVELVEAVSRFQVREVVDVTTVYWALESTMNHDRGASVVMANLGVDVDEEVSVGSCGME</sequence>
<dbReference type="AlphaFoldDB" id="A0A1E4T7S6"/>
<protein>
    <submittedName>
        <fullName evidence="2">Uncharacterized protein</fullName>
    </submittedName>
</protein>
<evidence type="ECO:0000256" key="1">
    <source>
        <dbReference type="SAM" id="SignalP"/>
    </source>
</evidence>
<evidence type="ECO:0000313" key="3">
    <source>
        <dbReference type="Proteomes" id="UP000094801"/>
    </source>
</evidence>
<proteinExistence type="predicted"/>
<name>A0A1E4T7S6_9ASCO</name>
<feature type="chain" id="PRO_5009163112" evidence="1">
    <location>
        <begin position="18"/>
        <end position="69"/>
    </location>
</feature>
<keyword evidence="1" id="KW-0732">Signal</keyword>
<reference evidence="3" key="1">
    <citation type="submission" date="2016-04" db="EMBL/GenBank/DDBJ databases">
        <title>Comparative genomics of biotechnologically important yeasts.</title>
        <authorList>
            <consortium name="DOE Joint Genome Institute"/>
            <person name="Riley R."/>
            <person name="Haridas S."/>
            <person name="Wolfe K.H."/>
            <person name="Lopes M.R."/>
            <person name="Hittinger C.T."/>
            <person name="Goker M."/>
            <person name="Salamov A."/>
            <person name="Wisecaver J."/>
            <person name="Long T.M."/>
            <person name="Aerts A.L."/>
            <person name="Barry K."/>
            <person name="Choi C."/>
            <person name="Clum A."/>
            <person name="Coughlan A.Y."/>
            <person name="Deshpande S."/>
            <person name="Douglass A.P."/>
            <person name="Hanson S.J."/>
            <person name="Klenk H.-P."/>
            <person name="Labutti K."/>
            <person name="Lapidus A."/>
            <person name="Lindquist E."/>
            <person name="Lipzen A."/>
            <person name="Meier-Kolthoff J.P."/>
            <person name="Ohm R.A."/>
            <person name="Otillar R.P."/>
            <person name="Pangilinan J."/>
            <person name="Peng Y."/>
            <person name="Rokas A."/>
            <person name="Rosa C.A."/>
            <person name="Scheuner C."/>
            <person name="Sibirny A.A."/>
            <person name="Slot J.C."/>
            <person name="Stielow J.B."/>
            <person name="Sun H."/>
            <person name="Kurtzman C.P."/>
            <person name="Blackwell M."/>
            <person name="Grigoriev I.V."/>
            <person name="Jeffries T.W."/>
        </authorList>
    </citation>
    <scope>NUCLEOTIDE SEQUENCE [LARGE SCALE GENOMIC DNA]</scope>
    <source>
        <strain evidence="3">NRRL YB-2248</strain>
    </source>
</reference>
<dbReference type="Proteomes" id="UP000094801">
    <property type="component" value="Unassembled WGS sequence"/>
</dbReference>
<keyword evidence="3" id="KW-1185">Reference proteome</keyword>
<accession>A0A1E4T7S6</accession>
<dbReference type="EMBL" id="KV453847">
    <property type="protein sequence ID" value="ODV87795.1"/>
    <property type="molecule type" value="Genomic_DNA"/>
</dbReference>
<evidence type="ECO:0000313" key="2">
    <source>
        <dbReference type="EMBL" id="ODV87795.1"/>
    </source>
</evidence>